<evidence type="ECO:0000313" key="4">
    <source>
        <dbReference type="Proteomes" id="UP000678545"/>
    </source>
</evidence>
<dbReference type="SUPFAM" id="SSF48452">
    <property type="entry name" value="TPR-like"/>
    <property type="match status" value="2"/>
</dbReference>
<dbReference type="SMART" id="SM00220">
    <property type="entry name" value="S_TKc"/>
    <property type="match status" value="1"/>
</dbReference>
<evidence type="ECO:0000259" key="2">
    <source>
        <dbReference type="SMART" id="SM00220"/>
    </source>
</evidence>
<evidence type="ECO:0000256" key="1">
    <source>
        <dbReference type="PROSITE-ProRule" id="PRU00339"/>
    </source>
</evidence>
<dbReference type="Pfam" id="PF07714">
    <property type="entry name" value="PK_Tyr_Ser-Thr"/>
    <property type="match status" value="1"/>
</dbReference>
<dbReference type="SMART" id="SM00028">
    <property type="entry name" value="TPR"/>
    <property type="match status" value="5"/>
</dbReference>
<dbReference type="PANTHER" id="PTHR12558:SF50">
    <property type="entry name" value="ASSEMBLY CHAPERONE OF RPL4-RELATED"/>
    <property type="match status" value="1"/>
</dbReference>
<feature type="domain" description="Protein kinase" evidence="2">
    <location>
        <begin position="40"/>
        <end position="242"/>
    </location>
</feature>
<dbReference type="RefSeq" id="WP_212676685.1">
    <property type="nucleotide sequence ID" value="NZ_JAGSPJ010000007.1"/>
</dbReference>
<name>A0A941E5Q8_9BURK</name>
<dbReference type="PROSITE" id="PS50005">
    <property type="entry name" value="TPR"/>
    <property type="match status" value="1"/>
</dbReference>
<dbReference type="GO" id="GO:0005524">
    <property type="term" value="F:ATP binding"/>
    <property type="evidence" value="ECO:0007669"/>
    <property type="project" value="InterPro"/>
</dbReference>
<dbReference type="InterPro" id="IPR000719">
    <property type="entry name" value="Prot_kinase_dom"/>
</dbReference>
<dbReference type="GO" id="GO:0004672">
    <property type="term" value="F:protein kinase activity"/>
    <property type="evidence" value="ECO:0007669"/>
    <property type="project" value="InterPro"/>
</dbReference>
<sequence>MPSEVYDLNDNTMMRDLPLSLQHYELRFRMVTDHPHWISYGAWDKHLHRLVVITEIRLNNEETAVFLQRARIAASLSHRAFAKIHALEASDTSTFIVTEYVQGSDLNTWIAQRHNKLLAALMHIRQLAAALLEAQAAGLVDIALQANHLLIDQNQHIRILNLLSSFTSKLPSDRPNNLRALAVIFYRMLTGIIPDDEQHSEHWSWPTAVTPAIRELILSMLSEEEINRISYQDLIEACNQQIDAEGGSGSLSGSELQQLSQQLQAARYKRRRLQVGFTLCGALLVGGVILNAPDDWKWKLQAFIPFSASREFKLGMRALARYDLPPMLDAATQHFNRILERDPNNAAAIAGLSIVYSYRYRSNNPDEFWLGKAKASSQLAQSLNPNLAVSQIALALVLDPRQDFELAIKAARKAKELQPDNLLAWQTEVRVLLLSRQFEKTIQASDLALKKFPFDWLLLNLKGVALLNQVKHAEAEQQFRLSIQHHPDVTLSYGFLATTLDGLNRKEEALQVLQQGLQVRPDAVLYLRLGQTQFARGELAIALSAFEKSIQQNPQSYEVWNSFAEALILDPTRTQEAHAAFQRSLELLSVRLARSPNDSWLVIQAACIEATLGHSARARSSIDHALRTKQTNPQIYLLAARAYAELNEPTLAMENLAIARSLGTTEAQIMEIRQLKHLSLASNANK</sequence>
<dbReference type="PANTHER" id="PTHR12558">
    <property type="entry name" value="CELL DIVISION CYCLE 16,23,27"/>
    <property type="match status" value="1"/>
</dbReference>
<dbReference type="Gene3D" id="3.30.200.20">
    <property type="entry name" value="Phosphorylase Kinase, domain 1"/>
    <property type="match status" value="1"/>
</dbReference>
<dbReference type="EMBL" id="JAGSPJ010000007">
    <property type="protein sequence ID" value="MBR7801567.1"/>
    <property type="molecule type" value="Genomic_DNA"/>
</dbReference>
<reference evidence="3" key="1">
    <citation type="submission" date="2021-04" db="EMBL/GenBank/DDBJ databases">
        <title>novel species isolated from subtropical streams in China.</title>
        <authorList>
            <person name="Lu H."/>
        </authorList>
    </citation>
    <scope>NUCLEOTIDE SEQUENCE</scope>
    <source>
        <strain evidence="3">FT137W</strain>
    </source>
</reference>
<dbReference type="InterPro" id="IPR011009">
    <property type="entry name" value="Kinase-like_dom_sf"/>
</dbReference>
<organism evidence="3 4">
    <name type="scientific">Undibacterium fentianense</name>
    <dbReference type="NCBI Taxonomy" id="2828728"/>
    <lineage>
        <taxon>Bacteria</taxon>
        <taxon>Pseudomonadati</taxon>
        <taxon>Pseudomonadota</taxon>
        <taxon>Betaproteobacteria</taxon>
        <taxon>Burkholderiales</taxon>
        <taxon>Oxalobacteraceae</taxon>
        <taxon>Undibacterium</taxon>
    </lineage>
</organism>
<dbReference type="GO" id="GO:0051301">
    <property type="term" value="P:cell division"/>
    <property type="evidence" value="ECO:0007669"/>
    <property type="project" value="TreeGrafter"/>
</dbReference>
<dbReference type="InterPro" id="IPR019734">
    <property type="entry name" value="TPR_rpt"/>
</dbReference>
<keyword evidence="4" id="KW-1185">Reference proteome</keyword>
<keyword evidence="1" id="KW-0802">TPR repeat</keyword>
<comment type="caution">
    <text evidence="3">The sequence shown here is derived from an EMBL/GenBank/DDBJ whole genome shotgun (WGS) entry which is preliminary data.</text>
</comment>
<dbReference type="Gene3D" id="1.25.40.10">
    <property type="entry name" value="Tetratricopeptide repeat domain"/>
    <property type="match status" value="2"/>
</dbReference>
<dbReference type="Gene3D" id="1.10.510.10">
    <property type="entry name" value="Transferase(Phosphotransferase) domain 1"/>
    <property type="match status" value="1"/>
</dbReference>
<evidence type="ECO:0000313" key="3">
    <source>
        <dbReference type="EMBL" id="MBR7801567.1"/>
    </source>
</evidence>
<accession>A0A941E5Q8</accession>
<dbReference type="AlphaFoldDB" id="A0A941E5Q8"/>
<feature type="repeat" description="TPR" evidence="1">
    <location>
        <begin position="523"/>
        <end position="556"/>
    </location>
</feature>
<dbReference type="Pfam" id="PF13432">
    <property type="entry name" value="TPR_16"/>
    <property type="match status" value="1"/>
</dbReference>
<dbReference type="InterPro" id="IPR011990">
    <property type="entry name" value="TPR-like_helical_dom_sf"/>
</dbReference>
<dbReference type="InterPro" id="IPR001245">
    <property type="entry name" value="Ser-Thr/Tyr_kinase_cat_dom"/>
</dbReference>
<gene>
    <name evidence="3" type="ORF">KDM90_16265</name>
</gene>
<protein>
    <recommendedName>
        <fullName evidence="2">Protein kinase domain-containing protein</fullName>
    </recommendedName>
</protein>
<dbReference type="SUPFAM" id="SSF56112">
    <property type="entry name" value="Protein kinase-like (PK-like)"/>
    <property type="match status" value="1"/>
</dbReference>
<dbReference type="Proteomes" id="UP000678545">
    <property type="component" value="Unassembled WGS sequence"/>
</dbReference>
<proteinExistence type="predicted"/>